<keyword evidence="9" id="KW-1185">Reference proteome</keyword>
<dbReference type="CDD" id="cd05402">
    <property type="entry name" value="NT_PAP_TUTase"/>
    <property type="match status" value="1"/>
</dbReference>
<feature type="compositionally biased region" description="Basic and acidic residues" evidence="5">
    <location>
        <begin position="16"/>
        <end position="45"/>
    </location>
</feature>
<dbReference type="PANTHER" id="PTHR23092">
    <property type="entry name" value="POLY(A) RNA POLYMERASE"/>
    <property type="match status" value="1"/>
</dbReference>
<comment type="similarity">
    <text evidence="1">Belongs to the DNA polymerase type-B-like family.</text>
</comment>
<evidence type="ECO:0000256" key="2">
    <source>
        <dbReference type="ARBA" id="ARBA00012388"/>
    </source>
</evidence>
<dbReference type="GO" id="GO:1990817">
    <property type="term" value="F:poly(A) RNA polymerase activity"/>
    <property type="evidence" value="ECO:0007669"/>
    <property type="project" value="UniProtKB-EC"/>
</dbReference>
<evidence type="ECO:0000256" key="3">
    <source>
        <dbReference type="ARBA" id="ARBA00022723"/>
    </source>
</evidence>
<dbReference type="GO" id="GO:0043634">
    <property type="term" value="P:polyadenylation-dependent ncRNA catabolic process"/>
    <property type="evidence" value="ECO:0007669"/>
    <property type="project" value="TreeGrafter"/>
</dbReference>
<feature type="compositionally biased region" description="Basic residues" evidence="5">
    <location>
        <begin position="270"/>
        <end position="281"/>
    </location>
</feature>
<dbReference type="GO" id="GO:0005730">
    <property type="term" value="C:nucleolus"/>
    <property type="evidence" value="ECO:0007669"/>
    <property type="project" value="TreeGrafter"/>
</dbReference>
<accession>A0A3D8RCI1</accession>
<evidence type="ECO:0000256" key="4">
    <source>
        <dbReference type="ARBA" id="ARBA00022842"/>
    </source>
</evidence>
<dbReference type="Pfam" id="PF03828">
    <property type="entry name" value="PAP_assoc"/>
    <property type="match status" value="1"/>
</dbReference>
<comment type="caution">
    <text evidence="8">The sequence shown here is derived from an EMBL/GenBank/DDBJ whole genome shotgun (WGS) entry which is preliminary data.</text>
</comment>
<sequence>MPRHQPPLPPGPPPRSYRDSRDARDSRDYRDSRDSSNRMDFHGDSYRPGGGSRDNHYSEPRRGDSRGDMYQFSGSSYDSGSYNQSASHTSSQYTRNPPPPPGTNSYRPAIPQSGFDFRFDAPPAIDPRQYDDRRDYEPRPARQQYRDSENRNRPRHAGAQGRAGARGGYRGRAGPRQASDRAFLKTNREPTPELMPGMDAEIGHSKFQALDGLSDSEEADMDLSDSDASNDGQPKKKVATDSKAADGDTVPRWSNPDPYTALPPPDESQRKKKDVVKLIRKARVETGGTVKTEAAAEDFISFDFGDNEEKEEEQDEDEDEDNIVELPQIPTGPRYSHRENIHKVNDTTQPQPVESLAPVPVPIKNQPPPIDLASDPALGNRKRTRDDEIKGPPLIHKPTLGKKNPPASGKILAEWKTPANTSGTPWIDIDHSKSANMGVWLHKEIMDFYYHVKPRRFEQVIRTKLVNELRSSVKKHFGNADIQCFGSFMAGLYLPTADMDLVCLSNDFMDGYGGTMATKSALFRFRDFLNKYNLALKGSIEVISGAKVPIVKYVDRVTGLKVDVSFENDTGVIANKTFQNWKAEFPAMPILVTLIKHFLAMRGLNEPVNGGIGGFSTICLVVSLLQHMPQVQSRNMLPEHHLGEILMEFFDLYGNQFNVQTTAIQLKPPALVRKDTVVYRNVNAVKFSIIDPNRSDNDIAGGSSNTATIIKTFSQAYDQLQARMGQLQYAKDPHCQSILEPILAGNYRSFELQRDHLAHIHDKLIGPVDDRTII</sequence>
<dbReference type="GO" id="GO:0046872">
    <property type="term" value="F:metal ion binding"/>
    <property type="evidence" value="ECO:0007669"/>
    <property type="project" value="UniProtKB-KW"/>
</dbReference>
<evidence type="ECO:0000256" key="1">
    <source>
        <dbReference type="ARBA" id="ARBA00008593"/>
    </source>
</evidence>
<reference evidence="8 9" key="1">
    <citation type="journal article" date="2018" name="IMA Fungus">
        <title>IMA Genome-F 9: Draft genome sequence of Annulohypoxylon stygium, Aspergillus mulundensis, Berkeleyomyces basicola (syn. Thielaviopsis basicola), Ceratocystis smalleyi, two Cercospora beticola strains, Coleophoma cylindrospora, Fusarium fracticaudum, Phialophora cf. hyalina, and Morchella septimelata.</title>
        <authorList>
            <person name="Wingfield B.D."/>
            <person name="Bills G.F."/>
            <person name="Dong Y."/>
            <person name="Huang W."/>
            <person name="Nel W.J."/>
            <person name="Swalarsk-Parry B.S."/>
            <person name="Vaghefi N."/>
            <person name="Wilken P.M."/>
            <person name="An Z."/>
            <person name="de Beer Z.W."/>
            <person name="De Vos L."/>
            <person name="Chen L."/>
            <person name="Duong T.A."/>
            <person name="Gao Y."/>
            <person name="Hammerbacher A."/>
            <person name="Kikkert J.R."/>
            <person name="Li Y."/>
            <person name="Li H."/>
            <person name="Li K."/>
            <person name="Li Q."/>
            <person name="Liu X."/>
            <person name="Ma X."/>
            <person name="Naidoo K."/>
            <person name="Pethybridge S.J."/>
            <person name="Sun J."/>
            <person name="Steenkamp E.T."/>
            <person name="van der Nest M.A."/>
            <person name="van Wyk S."/>
            <person name="Wingfield M.J."/>
            <person name="Xiong C."/>
            <person name="Yue Q."/>
            <person name="Zhang X."/>
        </authorList>
    </citation>
    <scope>NUCLEOTIDE SEQUENCE [LARGE SCALE GENOMIC DNA]</scope>
    <source>
        <strain evidence="8 9">BP5796</strain>
    </source>
</reference>
<gene>
    <name evidence="8" type="ORF">BP5796_07797</name>
</gene>
<evidence type="ECO:0000256" key="5">
    <source>
        <dbReference type="SAM" id="MobiDB-lite"/>
    </source>
</evidence>
<dbReference type="GO" id="GO:0031499">
    <property type="term" value="C:TRAMP complex"/>
    <property type="evidence" value="ECO:0007669"/>
    <property type="project" value="TreeGrafter"/>
</dbReference>
<feature type="compositionally biased region" description="Basic and acidic residues" evidence="5">
    <location>
        <begin position="128"/>
        <end position="152"/>
    </location>
</feature>
<evidence type="ECO:0000259" key="7">
    <source>
        <dbReference type="Pfam" id="PF22600"/>
    </source>
</evidence>
<dbReference type="EMBL" id="PDLN01000011">
    <property type="protein sequence ID" value="RDW71763.1"/>
    <property type="molecule type" value="Genomic_DNA"/>
</dbReference>
<dbReference type="AlphaFoldDB" id="A0A3D8RCI1"/>
<feature type="domain" description="PAP-associated" evidence="6">
    <location>
        <begin position="641"/>
        <end position="697"/>
    </location>
</feature>
<feature type="compositionally biased region" description="Pro residues" evidence="5">
    <location>
        <begin position="1"/>
        <end position="15"/>
    </location>
</feature>
<organism evidence="8 9">
    <name type="scientific">Coleophoma crateriformis</name>
    <dbReference type="NCBI Taxonomy" id="565419"/>
    <lineage>
        <taxon>Eukaryota</taxon>
        <taxon>Fungi</taxon>
        <taxon>Dikarya</taxon>
        <taxon>Ascomycota</taxon>
        <taxon>Pezizomycotina</taxon>
        <taxon>Leotiomycetes</taxon>
        <taxon>Helotiales</taxon>
        <taxon>Dermateaceae</taxon>
        <taxon>Coleophoma</taxon>
    </lineage>
</organism>
<feature type="compositionally biased region" description="Pro residues" evidence="5">
    <location>
        <begin position="359"/>
        <end position="370"/>
    </location>
</feature>
<feature type="region of interest" description="Disordered" evidence="5">
    <location>
        <begin position="1"/>
        <end position="407"/>
    </location>
</feature>
<dbReference type="EC" id="2.7.7.19" evidence="2"/>
<feature type="compositionally biased region" description="Polar residues" evidence="5">
    <location>
        <begin position="72"/>
        <end position="95"/>
    </location>
</feature>
<feature type="domain" description="Poly(A) RNA polymerase mitochondrial-like central palm" evidence="7">
    <location>
        <begin position="441"/>
        <end position="579"/>
    </location>
</feature>
<dbReference type="OrthoDB" id="273917at2759"/>
<feature type="compositionally biased region" description="Basic and acidic residues" evidence="5">
    <location>
        <begin position="336"/>
        <end position="345"/>
    </location>
</feature>
<feature type="compositionally biased region" description="Acidic residues" evidence="5">
    <location>
        <begin position="214"/>
        <end position="225"/>
    </location>
</feature>
<proteinExistence type="inferred from homology"/>
<dbReference type="InterPro" id="IPR043519">
    <property type="entry name" value="NT_sf"/>
</dbReference>
<evidence type="ECO:0000313" key="9">
    <source>
        <dbReference type="Proteomes" id="UP000256328"/>
    </source>
</evidence>
<dbReference type="GO" id="GO:0003729">
    <property type="term" value="F:mRNA binding"/>
    <property type="evidence" value="ECO:0007669"/>
    <property type="project" value="TreeGrafter"/>
</dbReference>
<dbReference type="GO" id="GO:0010605">
    <property type="term" value="P:negative regulation of macromolecule metabolic process"/>
    <property type="evidence" value="ECO:0007669"/>
    <property type="project" value="UniProtKB-ARBA"/>
</dbReference>
<dbReference type="Pfam" id="PF22600">
    <property type="entry name" value="MTPAP-like_central"/>
    <property type="match status" value="1"/>
</dbReference>
<keyword evidence="4" id="KW-0460">Magnesium</keyword>
<dbReference type="InterPro" id="IPR054708">
    <property type="entry name" value="MTPAP-like_central"/>
</dbReference>
<dbReference type="InterPro" id="IPR045862">
    <property type="entry name" value="Trf4-like"/>
</dbReference>
<protein>
    <recommendedName>
        <fullName evidence="2">polynucleotide adenylyltransferase</fullName>
        <ecNumber evidence="2">2.7.7.19</ecNumber>
    </recommendedName>
</protein>
<feature type="compositionally biased region" description="Acidic residues" evidence="5">
    <location>
        <begin position="305"/>
        <end position="323"/>
    </location>
</feature>
<dbReference type="SUPFAM" id="SSF81631">
    <property type="entry name" value="PAP/OAS1 substrate-binding domain"/>
    <property type="match status" value="1"/>
</dbReference>
<dbReference type="PANTHER" id="PTHR23092:SF15">
    <property type="entry name" value="INACTIVE NON-CANONICAL POLY(A) RNA POLYMERASE PROTEIN TRF4-2-RELATED"/>
    <property type="match status" value="1"/>
</dbReference>
<dbReference type="Gene3D" id="3.30.460.10">
    <property type="entry name" value="Beta Polymerase, domain 2"/>
    <property type="match status" value="1"/>
</dbReference>
<name>A0A3D8RCI1_9HELO</name>
<feature type="compositionally biased region" description="Basic and acidic residues" evidence="5">
    <location>
        <begin position="178"/>
        <end position="191"/>
    </location>
</feature>
<dbReference type="Gene3D" id="1.10.1410.10">
    <property type="match status" value="1"/>
</dbReference>
<feature type="compositionally biased region" description="Basic and acidic residues" evidence="5">
    <location>
        <begin position="53"/>
        <end position="67"/>
    </location>
</feature>
<dbReference type="InterPro" id="IPR002058">
    <property type="entry name" value="PAP_assoc"/>
</dbReference>
<evidence type="ECO:0000313" key="8">
    <source>
        <dbReference type="EMBL" id="RDW71763.1"/>
    </source>
</evidence>
<evidence type="ECO:0000259" key="6">
    <source>
        <dbReference type="Pfam" id="PF03828"/>
    </source>
</evidence>
<dbReference type="Proteomes" id="UP000256328">
    <property type="component" value="Unassembled WGS sequence"/>
</dbReference>
<keyword evidence="3" id="KW-0479">Metal-binding</keyword>
<dbReference type="GO" id="GO:0031123">
    <property type="term" value="P:RNA 3'-end processing"/>
    <property type="evidence" value="ECO:0007669"/>
    <property type="project" value="TreeGrafter"/>
</dbReference>
<dbReference type="SUPFAM" id="SSF81301">
    <property type="entry name" value="Nucleotidyltransferase"/>
    <property type="match status" value="1"/>
</dbReference>